<organism evidence="1 2">
    <name type="scientific">Lunatimonas lonarensis</name>
    <dbReference type="NCBI Taxonomy" id="1232681"/>
    <lineage>
        <taxon>Bacteria</taxon>
        <taxon>Pseudomonadati</taxon>
        <taxon>Bacteroidota</taxon>
        <taxon>Cytophagia</taxon>
        <taxon>Cytophagales</taxon>
        <taxon>Cyclobacteriaceae</taxon>
    </lineage>
</organism>
<evidence type="ECO:0000313" key="1">
    <source>
        <dbReference type="EMBL" id="EON78990.1"/>
    </source>
</evidence>
<dbReference type="AlphaFoldDB" id="R7ZXW0"/>
<sequence>MADAVDVLSEEAKKDTTYWVSEFSGGINFNQASFSDNWKAGGINSVALGSIIAAKAMYKKDRLSWDNEIEFLYGIVKNEGQSTRKSNDRMFFDSKVGYRMSSNWGAFFSLNFLSQFTEGFEYGPNESQTLISDFMAPGFLTSSLGFEYRPNNEFNLRIGPFSPRFTFVNNPDIILAVPSNYGVPAGETTRIEWLAMQIFANYNKDISENFNLKTRYMMFANYETLSMKTIDHRLDVTLTAKITQFINVTLTAISLYDFDQDPGIQVSQALALGILYKVNNKK</sequence>
<evidence type="ECO:0008006" key="3">
    <source>
        <dbReference type="Google" id="ProtNLM"/>
    </source>
</evidence>
<dbReference type="InterPro" id="IPR021428">
    <property type="entry name" value="DUF3078"/>
</dbReference>
<proteinExistence type="predicted"/>
<comment type="caution">
    <text evidence="1">The sequence shown here is derived from an EMBL/GenBank/DDBJ whole genome shotgun (WGS) entry which is preliminary data.</text>
</comment>
<dbReference type="EMBL" id="AQHR01000021">
    <property type="protein sequence ID" value="EON78990.1"/>
    <property type="molecule type" value="Genomic_DNA"/>
</dbReference>
<dbReference type="Pfam" id="PF11276">
    <property type="entry name" value="DUF3078"/>
    <property type="match status" value="1"/>
</dbReference>
<protein>
    <recommendedName>
        <fullName evidence="3">DUF3078 domain-containing protein</fullName>
    </recommendedName>
</protein>
<dbReference type="STRING" id="1232681.ADIS_0583"/>
<reference evidence="1 2" key="1">
    <citation type="submission" date="2013-02" db="EMBL/GenBank/DDBJ databases">
        <title>A novel strain isolated from Lonar lake, Maharashtra, India.</title>
        <authorList>
            <person name="Singh A."/>
        </authorList>
    </citation>
    <scope>NUCLEOTIDE SEQUENCE [LARGE SCALE GENOMIC DNA]</scope>
    <source>
        <strain evidence="1 2">AK24</strain>
    </source>
</reference>
<accession>R7ZXW0</accession>
<name>R7ZXW0_9BACT</name>
<keyword evidence="2" id="KW-1185">Reference proteome</keyword>
<dbReference type="Proteomes" id="UP000013909">
    <property type="component" value="Unassembled WGS sequence"/>
</dbReference>
<dbReference type="PATRIC" id="fig|1288963.3.peg.583"/>
<evidence type="ECO:0000313" key="2">
    <source>
        <dbReference type="Proteomes" id="UP000013909"/>
    </source>
</evidence>
<gene>
    <name evidence="1" type="ORF">ADIS_0583</name>
</gene>